<evidence type="ECO:0000313" key="3">
    <source>
        <dbReference type="Proteomes" id="UP000563898"/>
    </source>
</evidence>
<dbReference type="Proteomes" id="UP000563898">
    <property type="component" value="Unassembled WGS sequence"/>
</dbReference>
<dbReference type="EMBL" id="JAAXPC010000004">
    <property type="protein sequence ID" value="NKY01808.1"/>
    <property type="molecule type" value="Genomic_DNA"/>
</dbReference>
<accession>A0A846WJU2</accession>
<dbReference type="InterPro" id="IPR018713">
    <property type="entry name" value="MPAB/Lcp_cat_dom"/>
</dbReference>
<dbReference type="Pfam" id="PF09995">
    <property type="entry name" value="MPAB_Lcp_cat"/>
    <property type="match status" value="1"/>
</dbReference>
<dbReference type="GO" id="GO:0016491">
    <property type="term" value="F:oxidoreductase activity"/>
    <property type="evidence" value="ECO:0007669"/>
    <property type="project" value="InterPro"/>
</dbReference>
<reference evidence="2 3" key="1">
    <citation type="submission" date="2020-04" db="EMBL/GenBank/DDBJ databases">
        <title>MicrobeNet Type strains.</title>
        <authorList>
            <person name="Nicholson A.C."/>
        </authorList>
    </citation>
    <scope>NUCLEOTIDE SEQUENCE [LARGE SCALE GENOMIC DNA]</scope>
    <source>
        <strain evidence="2 3">ATCC BAA-14</strain>
    </source>
</reference>
<comment type="caution">
    <text evidence="2">The sequence shown here is derived from an EMBL/GenBank/DDBJ whole genome shotgun (WGS) entry which is preliminary data.</text>
</comment>
<gene>
    <name evidence="2" type="ORF">HGA05_09510</name>
</gene>
<dbReference type="PANTHER" id="PTHR36151">
    <property type="entry name" value="BLR2777 PROTEIN"/>
    <property type="match status" value="1"/>
</dbReference>
<protein>
    <submittedName>
        <fullName evidence="2">DUF2236 domain-containing protein</fullName>
    </submittedName>
</protein>
<name>A0A846WJU2_9ACTN</name>
<evidence type="ECO:0000313" key="2">
    <source>
        <dbReference type="EMBL" id="NKY01808.1"/>
    </source>
</evidence>
<dbReference type="PANTHER" id="PTHR36151:SF3">
    <property type="entry name" value="ER-BOUND OXYGENASE MPAB_MPAB'_RUBBER OXYGENASE CATALYTIC DOMAIN-CONTAINING PROTEIN"/>
    <property type="match status" value="1"/>
</dbReference>
<organism evidence="2 3">
    <name type="scientific">Gordonia polyisoprenivorans</name>
    <dbReference type="NCBI Taxonomy" id="84595"/>
    <lineage>
        <taxon>Bacteria</taxon>
        <taxon>Bacillati</taxon>
        <taxon>Actinomycetota</taxon>
        <taxon>Actinomycetes</taxon>
        <taxon>Mycobacteriales</taxon>
        <taxon>Gordoniaceae</taxon>
        <taxon>Gordonia</taxon>
    </lineage>
</organism>
<sequence>MVSATTTRTAPVGRRHPTTMLDLITVEGLTSGVANIIMQLSLPPVGAGVNESRVVSGSPRRYPMKRTRTTGTYLAVALLGTEDEKNQLRAEVAQMHKPVVSTPDSPVRYSGNSPDLQLWVAACLFRFYLDQYTILYGDLTTAELDVLVRAGEPLATGVNVRPASWPQTWAEFTQYWEGMQSHLSISAEVKRDFETLSNMEFVLEAWGPLGRPFPLLLGKHYQFMTRANLPPRFRELMGWDWTDRDQRNFDRALARMRVLDRVGGRQLALGLLWSYMIDFRLRRRLGIPVLGTLRVTQIPIRDGGGVRRLARRWWRQVQ</sequence>
<dbReference type="AlphaFoldDB" id="A0A846WJU2"/>
<proteinExistence type="predicted"/>
<feature type="domain" description="ER-bound oxygenase mpaB/mpaB'/Rubber oxygenase catalytic" evidence="1">
    <location>
        <begin position="29"/>
        <end position="257"/>
    </location>
</feature>
<evidence type="ECO:0000259" key="1">
    <source>
        <dbReference type="Pfam" id="PF09995"/>
    </source>
</evidence>
<dbReference type="RefSeq" id="WP_020169928.1">
    <property type="nucleotide sequence ID" value="NZ_JAAXPC010000004.1"/>
</dbReference>